<evidence type="ECO:0000256" key="1">
    <source>
        <dbReference type="ARBA" id="ARBA00001947"/>
    </source>
</evidence>
<comment type="cofactor">
    <cofactor evidence="1">
        <name>Zn(2+)</name>
        <dbReference type="ChEBI" id="CHEBI:29105"/>
    </cofactor>
</comment>
<keyword evidence="7" id="KW-0862">Zinc</keyword>
<evidence type="ECO:0000256" key="2">
    <source>
        <dbReference type="ARBA" id="ARBA00004496"/>
    </source>
</evidence>
<dbReference type="AlphaFoldDB" id="A0A937F8Q8"/>
<dbReference type="PANTHER" id="PTHR11079:SF190">
    <property type="entry name" value="CYTOSINE DEAMINASE"/>
    <property type="match status" value="1"/>
</dbReference>
<dbReference type="GO" id="GO:0005737">
    <property type="term" value="C:cytoplasm"/>
    <property type="evidence" value="ECO:0007669"/>
    <property type="project" value="UniProtKB-SubCell"/>
</dbReference>
<keyword evidence="5" id="KW-0479">Metal-binding</keyword>
<evidence type="ECO:0000256" key="8">
    <source>
        <dbReference type="ARBA" id="ARBA00060693"/>
    </source>
</evidence>
<feature type="domain" description="CMP/dCMP-type deaminase" evidence="9">
    <location>
        <begin position="1"/>
        <end position="105"/>
    </location>
</feature>
<evidence type="ECO:0000256" key="5">
    <source>
        <dbReference type="ARBA" id="ARBA00022723"/>
    </source>
</evidence>
<reference evidence="10" key="1">
    <citation type="submission" date="2021-01" db="EMBL/GenBank/DDBJ databases">
        <title>Fulvivirga kasyanovii gen. nov., sp nov., a novel member of the phylum Bacteroidetes isolated from seawater in a mussel farm.</title>
        <authorList>
            <person name="Zhao L.-H."/>
            <person name="Wang Z.-J."/>
        </authorList>
    </citation>
    <scope>NUCLEOTIDE SEQUENCE</scope>
    <source>
        <strain evidence="10">2943</strain>
    </source>
</reference>
<dbReference type="EMBL" id="JAESIY010000004">
    <property type="protein sequence ID" value="MBL3656098.1"/>
    <property type="molecule type" value="Genomic_DNA"/>
</dbReference>
<dbReference type="Gene3D" id="3.40.140.10">
    <property type="entry name" value="Cytidine Deaminase, domain 2"/>
    <property type="match status" value="1"/>
</dbReference>
<evidence type="ECO:0000256" key="7">
    <source>
        <dbReference type="ARBA" id="ARBA00022833"/>
    </source>
</evidence>
<protein>
    <submittedName>
        <fullName evidence="10">Nucleoside deaminase</fullName>
    </submittedName>
</protein>
<keyword evidence="6" id="KW-0378">Hydrolase</keyword>
<evidence type="ECO:0000313" key="11">
    <source>
        <dbReference type="Proteomes" id="UP000659388"/>
    </source>
</evidence>
<dbReference type="GO" id="GO:0055086">
    <property type="term" value="P:nucleobase-containing small molecule metabolic process"/>
    <property type="evidence" value="ECO:0007669"/>
    <property type="project" value="UniProtKB-ARBA"/>
</dbReference>
<name>A0A937F8Q8_9BACT</name>
<dbReference type="InterPro" id="IPR016193">
    <property type="entry name" value="Cytidine_deaminase-like"/>
</dbReference>
<gene>
    <name evidence="10" type="ORF">JL102_08155</name>
</gene>
<dbReference type="GO" id="GO:0072527">
    <property type="term" value="P:pyrimidine-containing compound metabolic process"/>
    <property type="evidence" value="ECO:0007669"/>
    <property type="project" value="UniProtKB-ARBA"/>
</dbReference>
<dbReference type="GO" id="GO:0046872">
    <property type="term" value="F:metal ion binding"/>
    <property type="evidence" value="ECO:0007669"/>
    <property type="project" value="UniProtKB-KW"/>
</dbReference>
<dbReference type="GO" id="GO:0008835">
    <property type="term" value="F:diaminohydroxyphosphoribosylaminopyrimidine deaminase activity"/>
    <property type="evidence" value="ECO:0007669"/>
    <property type="project" value="TreeGrafter"/>
</dbReference>
<dbReference type="Pfam" id="PF00383">
    <property type="entry name" value="dCMP_cyt_deam_1"/>
    <property type="match status" value="1"/>
</dbReference>
<comment type="pathway">
    <text evidence="8">Pyrimidine metabolism.</text>
</comment>
<proteinExistence type="predicted"/>
<comment type="caution">
    <text evidence="10">The sequence shown here is derived from an EMBL/GenBank/DDBJ whole genome shotgun (WGS) entry which is preliminary data.</text>
</comment>
<evidence type="ECO:0000313" key="10">
    <source>
        <dbReference type="EMBL" id="MBL3656098.1"/>
    </source>
</evidence>
<evidence type="ECO:0000259" key="9">
    <source>
        <dbReference type="PROSITE" id="PS51747"/>
    </source>
</evidence>
<dbReference type="Proteomes" id="UP000659388">
    <property type="component" value="Unassembled WGS sequence"/>
</dbReference>
<dbReference type="PANTHER" id="PTHR11079">
    <property type="entry name" value="CYTOSINE DEAMINASE FAMILY MEMBER"/>
    <property type="match status" value="1"/>
</dbReference>
<dbReference type="CDD" id="cd01285">
    <property type="entry name" value="nucleoside_deaminase"/>
    <property type="match status" value="1"/>
</dbReference>
<evidence type="ECO:0000256" key="4">
    <source>
        <dbReference type="ARBA" id="ARBA00022490"/>
    </source>
</evidence>
<dbReference type="FunFam" id="3.40.140.10:FF:000016">
    <property type="entry name" value="Cytosine deaminase"/>
    <property type="match status" value="1"/>
</dbReference>
<evidence type="ECO:0000256" key="3">
    <source>
        <dbReference type="ARBA" id="ARBA00011738"/>
    </source>
</evidence>
<dbReference type="InterPro" id="IPR002125">
    <property type="entry name" value="CMP_dCMP_dom"/>
</dbReference>
<comment type="subunit">
    <text evidence="3">Homodimer.</text>
</comment>
<organism evidence="10 11">
    <name type="scientific">Fulvivirga sediminis</name>
    <dbReference type="NCBI Taxonomy" id="2803949"/>
    <lineage>
        <taxon>Bacteria</taxon>
        <taxon>Pseudomonadati</taxon>
        <taxon>Bacteroidota</taxon>
        <taxon>Cytophagia</taxon>
        <taxon>Cytophagales</taxon>
        <taxon>Fulvivirgaceae</taxon>
        <taxon>Fulvivirga</taxon>
    </lineage>
</organism>
<sequence length="142" mass="15743">MNYYKEALAQAKKSLSEGGIPIGAVLVQEGEIIGKGHNQRVQQDNPILHGEMDCMQNAGRQQSYAGATMYTTLSPCMMCTGTILQFKIKKVVIGENVNFEGNIPFLQSQGVEVELLNDEETINMMATFIKENPTLWNEDIAE</sequence>
<comment type="subcellular location">
    <subcellularLocation>
        <location evidence="2">Cytoplasm</location>
    </subcellularLocation>
</comment>
<evidence type="ECO:0000256" key="6">
    <source>
        <dbReference type="ARBA" id="ARBA00022801"/>
    </source>
</evidence>
<dbReference type="RefSeq" id="WP_202243891.1">
    <property type="nucleotide sequence ID" value="NZ_JAESIY010000004.1"/>
</dbReference>
<keyword evidence="11" id="KW-1185">Reference proteome</keyword>
<keyword evidence="4" id="KW-0963">Cytoplasm</keyword>
<accession>A0A937F8Q8</accession>
<dbReference type="SUPFAM" id="SSF53927">
    <property type="entry name" value="Cytidine deaminase-like"/>
    <property type="match status" value="1"/>
</dbReference>
<dbReference type="PROSITE" id="PS51747">
    <property type="entry name" value="CYT_DCMP_DEAMINASES_2"/>
    <property type="match status" value="1"/>
</dbReference>